<organism evidence="1 2">
    <name type="scientific">Sorangium cellulosum (strain So ce56)</name>
    <name type="common">Polyangium cellulosum (strain So ce56)</name>
    <dbReference type="NCBI Taxonomy" id="448385"/>
    <lineage>
        <taxon>Bacteria</taxon>
        <taxon>Pseudomonadati</taxon>
        <taxon>Myxococcota</taxon>
        <taxon>Polyangia</taxon>
        <taxon>Polyangiales</taxon>
        <taxon>Polyangiaceae</taxon>
        <taxon>Sorangium</taxon>
    </lineage>
</organism>
<dbReference type="HOGENOM" id="CLU_2773713_0_0_7"/>
<dbReference type="KEGG" id="scl:sce7820"/>
<proteinExistence type="predicted"/>
<name>A9FB91_SORC5</name>
<evidence type="ECO:0000313" key="1">
    <source>
        <dbReference type="EMBL" id="CAN97989.1"/>
    </source>
</evidence>
<protein>
    <submittedName>
        <fullName evidence="1">Uncharacterized protein</fullName>
    </submittedName>
</protein>
<accession>A9FB91</accession>
<reference evidence="1 2" key="1">
    <citation type="journal article" date="2007" name="Nat. Biotechnol.">
        <title>Complete genome sequence of the myxobacterium Sorangium cellulosum.</title>
        <authorList>
            <person name="Schneiker S."/>
            <person name="Perlova O."/>
            <person name="Kaiser O."/>
            <person name="Gerth K."/>
            <person name="Alici A."/>
            <person name="Altmeyer M.O."/>
            <person name="Bartels D."/>
            <person name="Bekel T."/>
            <person name="Beyer S."/>
            <person name="Bode E."/>
            <person name="Bode H.B."/>
            <person name="Bolten C.J."/>
            <person name="Choudhuri J.V."/>
            <person name="Doss S."/>
            <person name="Elnakady Y.A."/>
            <person name="Frank B."/>
            <person name="Gaigalat L."/>
            <person name="Goesmann A."/>
            <person name="Groeger C."/>
            <person name="Gross F."/>
            <person name="Jelsbak L."/>
            <person name="Jelsbak L."/>
            <person name="Kalinowski J."/>
            <person name="Kegler C."/>
            <person name="Knauber T."/>
            <person name="Konietzny S."/>
            <person name="Kopp M."/>
            <person name="Krause L."/>
            <person name="Krug D."/>
            <person name="Linke B."/>
            <person name="Mahmud T."/>
            <person name="Martinez-Arias R."/>
            <person name="McHardy A.C."/>
            <person name="Merai M."/>
            <person name="Meyer F."/>
            <person name="Mormann S."/>
            <person name="Munoz-Dorado J."/>
            <person name="Perez J."/>
            <person name="Pradella S."/>
            <person name="Rachid S."/>
            <person name="Raddatz G."/>
            <person name="Rosenau F."/>
            <person name="Rueckert C."/>
            <person name="Sasse F."/>
            <person name="Scharfe M."/>
            <person name="Schuster S.C."/>
            <person name="Suen G."/>
            <person name="Treuner-Lange A."/>
            <person name="Velicer G.J."/>
            <person name="Vorholter F.-J."/>
            <person name="Weissman K.J."/>
            <person name="Welch R.D."/>
            <person name="Wenzel S.C."/>
            <person name="Whitworth D.E."/>
            <person name="Wilhelm S."/>
            <person name="Wittmann C."/>
            <person name="Bloecker H."/>
            <person name="Puehler A."/>
            <person name="Mueller R."/>
        </authorList>
    </citation>
    <scope>NUCLEOTIDE SEQUENCE [LARGE SCALE GENOMIC DNA]</scope>
    <source>
        <strain evidence="2">So ce56</strain>
    </source>
</reference>
<dbReference type="AlphaFoldDB" id="A9FB91"/>
<sequence length="69" mass="7894">MMRPIPSERGPGIDAKQMKLVRTEDSHVMAIEKWFPDRRSCQIWGGPRFRFPFTDGTNCACVPSEAPRT</sequence>
<gene>
    <name evidence="1" type="ordered locus">sce7820</name>
</gene>
<dbReference type="STRING" id="448385.sce7820"/>
<evidence type="ECO:0000313" key="2">
    <source>
        <dbReference type="Proteomes" id="UP000002139"/>
    </source>
</evidence>
<dbReference type="EMBL" id="AM746676">
    <property type="protein sequence ID" value="CAN97989.1"/>
    <property type="molecule type" value="Genomic_DNA"/>
</dbReference>
<keyword evidence="2" id="KW-1185">Reference proteome</keyword>
<dbReference type="Proteomes" id="UP000002139">
    <property type="component" value="Chromosome"/>
</dbReference>